<dbReference type="RefSeq" id="WP_144758245.1">
    <property type="nucleotide sequence ID" value="NZ_VMNW02000134.1"/>
</dbReference>
<dbReference type="AlphaFoldDB" id="A0A5N0UKK6"/>
<organism evidence="1 2">
    <name type="scientific">Amycolatopsis acidicola</name>
    <dbReference type="NCBI Taxonomy" id="2596893"/>
    <lineage>
        <taxon>Bacteria</taxon>
        <taxon>Bacillati</taxon>
        <taxon>Actinomycetota</taxon>
        <taxon>Actinomycetes</taxon>
        <taxon>Pseudonocardiales</taxon>
        <taxon>Pseudonocardiaceae</taxon>
        <taxon>Amycolatopsis</taxon>
    </lineage>
</organism>
<gene>
    <name evidence="1" type="ORF">FPZ12_042710</name>
</gene>
<sequence length="167" mass="18504">MPQFGLFVDALDDWARTTNRYEVLDWSVDEIPMWLCLNEKLCTLLHAQPPGPSAGFVNLIGAGARDLRPDPELFRFVATHANKYSFGALFASPGEHGVTVGVRYRVPLDVLHVDDPETYRFVWGMVEGLGEVARDLGELLVPIFGGFLTDGYSDEDVIDLFAAAMGR</sequence>
<dbReference type="Proteomes" id="UP000319769">
    <property type="component" value="Unassembled WGS sequence"/>
</dbReference>
<accession>A0A5N0UKK6</accession>
<proteinExistence type="predicted"/>
<keyword evidence="2" id="KW-1185">Reference proteome</keyword>
<comment type="caution">
    <text evidence="1">The sequence shown here is derived from an EMBL/GenBank/DDBJ whole genome shotgun (WGS) entry which is preliminary data.</text>
</comment>
<name>A0A5N0UKK6_9PSEU</name>
<reference evidence="1" key="1">
    <citation type="submission" date="2019-09" db="EMBL/GenBank/DDBJ databases">
        <authorList>
            <person name="Teo W.F.A."/>
            <person name="Duangmal K."/>
        </authorList>
    </citation>
    <scope>NUCLEOTIDE SEQUENCE [LARGE SCALE GENOMIC DNA]</scope>
    <source>
        <strain evidence="1">K81G1</strain>
    </source>
</reference>
<evidence type="ECO:0000313" key="1">
    <source>
        <dbReference type="EMBL" id="KAA9149721.1"/>
    </source>
</evidence>
<dbReference type="EMBL" id="VMNW02000134">
    <property type="protein sequence ID" value="KAA9149721.1"/>
    <property type="molecule type" value="Genomic_DNA"/>
</dbReference>
<evidence type="ECO:0000313" key="2">
    <source>
        <dbReference type="Proteomes" id="UP000319769"/>
    </source>
</evidence>
<protein>
    <submittedName>
        <fullName evidence="1">Uncharacterized protein</fullName>
    </submittedName>
</protein>